<feature type="region of interest" description="Disordered" evidence="1">
    <location>
        <begin position="1"/>
        <end position="30"/>
    </location>
</feature>
<dbReference type="AlphaFoldDB" id="A0A9Q9AN84"/>
<organism evidence="2 3">
    <name type="scientific">Septoria linicola</name>
    <dbReference type="NCBI Taxonomy" id="215465"/>
    <lineage>
        <taxon>Eukaryota</taxon>
        <taxon>Fungi</taxon>
        <taxon>Dikarya</taxon>
        <taxon>Ascomycota</taxon>
        <taxon>Pezizomycotina</taxon>
        <taxon>Dothideomycetes</taxon>
        <taxon>Dothideomycetidae</taxon>
        <taxon>Mycosphaerellales</taxon>
        <taxon>Mycosphaerellaceae</taxon>
        <taxon>Septoria</taxon>
    </lineage>
</organism>
<name>A0A9Q9AN84_9PEZI</name>
<dbReference type="Proteomes" id="UP001056384">
    <property type="component" value="Chromosome 2"/>
</dbReference>
<feature type="region of interest" description="Disordered" evidence="1">
    <location>
        <begin position="74"/>
        <end position="109"/>
    </location>
</feature>
<evidence type="ECO:0000313" key="3">
    <source>
        <dbReference type="Proteomes" id="UP001056384"/>
    </source>
</evidence>
<gene>
    <name evidence="2" type="ORF">Slin15195_G033820</name>
</gene>
<proteinExistence type="predicted"/>
<protein>
    <submittedName>
        <fullName evidence="2">Uncharacterized protein</fullName>
    </submittedName>
</protein>
<sequence>MTNHETISRFSPAGGDNITAPGGDVENSLSFALPHRGSAADHVTSPPEGKDFVLAERPKYDSLTARRVLRAPVCAAPKQTSRSSHQKSAAATTTTTVTTTAPGGEEADEAKWGRLRRALEAYNSDHLVAESGGYVVVDGEIIGVW</sequence>
<keyword evidence="3" id="KW-1185">Reference proteome</keyword>
<reference evidence="2" key="1">
    <citation type="submission" date="2022-06" db="EMBL/GenBank/DDBJ databases">
        <title>Complete genome sequences of two strains of the flax pathogen Septoria linicola.</title>
        <authorList>
            <person name="Lapalu N."/>
            <person name="Simon A."/>
            <person name="Demenou B."/>
            <person name="Paumier D."/>
            <person name="Guillot M.-P."/>
            <person name="Gout L."/>
            <person name="Valade R."/>
        </authorList>
    </citation>
    <scope>NUCLEOTIDE SEQUENCE</scope>
    <source>
        <strain evidence="2">SE15195</strain>
    </source>
</reference>
<evidence type="ECO:0000313" key="2">
    <source>
        <dbReference type="EMBL" id="USW50063.1"/>
    </source>
</evidence>
<evidence type="ECO:0000256" key="1">
    <source>
        <dbReference type="SAM" id="MobiDB-lite"/>
    </source>
</evidence>
<accession>A0A9Q9AN84</accession>
<feature type="compositionally biased region" description="Polar residues" evidence="1">
    <location>
        <begin position="78"/>
        <end position="87"/>
    </location>
</feature>
<feature type="compositionally biased region" description="Low complexity" evidence="1">
    <location>
        <begin position="89"/>
        <end position="101"/>
    </location>
</feature>
<dbReference type="EMBL" id="CP099419">
    <property type="protein sequence ID" value="USW50063.1"/>
    <property type="molecule type" value="Genomic_DNA"/>
</dbReference>